<sequence length="139" mass="15892">MFAPKFETGKTIDNYLDLIYRPQIDSMKEDSNSSFISDNNSIPTAGITNIVILKKNKNCKIEVTNKVVYLPLADTIDLIQKMMNFPFLKGSDCVQKIQAESLLKNLYNQLKQDMIVSNQEKTIETSLIEDNDDDIFTEM</sequence>
<dbReference type="Proteomes" id="UP000789405">
    <property type="component" value="Unassembled WGS sequence"/>
</dbReference>
<accession>A0A9N9HIS8</accession>
<evidence type="ECO:0000313" key="1">
    <source>
        <dbReference type="EMBL" id="CAG8691935.1"/>
    </source>
</evidence>
<organism evidence="1 2">
    <name type="scientific">Dentiscutata erythropus</name>
    <dbReference type="NCBI Taxonomy" id="1348616"/>
    <lineage>
        <taxon>Eukaryota</taxon>
        <taxon>Fungi</taxon>
        <taxon>Fungi incertae sedis</taxon>
        <taxon>Mucoromycota</taxon>
        <taxon>Glomeromycotina</taxon>
        <taxon>Glomeromycetes</taxon>
        <taxon>Diversisporales</taxon>
        <taxon>Gigasporaceae</taxon>
        <taxon>Dentiscutata</taxon>
    </lineage>
</organism>
<name>A0A9N9HIS8_9GLOM</name>
<protein>
    <submittedName>
        <fullName evidence="1">13993_t:CDS:1</fullName>
    </submittedName>
</protein>
<keyword evidence="2" id="KW-1185">Reference proteome</keyword>
<gene>
    <name evidence="1" type="ORF">DERYTH_LOCUS12437</name>
</gene>
<dbReference type="OrthoDB" id="2435819at2759"/>
<dbReference type="AlphaFoldDB" id="A0A9N9HIS8"/>
<comment type="caution">
    <text evidence="1">The sequence shown here is derived from an EMBL/GenBank/DDBJ whole genome shotgun (WGS) entry which is preliminary data.</text>
</comment>
<evidence type="ECO:0000313" key="2">
    <source>
        <dbReference type="Proteomes" id="UP000789405"/>
    </source>
</evidence>
<proteinExistence type="predicted"/>
<reference evidence="1" key="1">
    <citation type="submission" date="2021-06" db="EMBL/GenBank/DDBJ databases">
        <authorList>
            <person name="Kallberg Y."/>
            <person name="Tangrot J."/>
            <person name="Rosling A."/>
        </authorList>
    </citation>
    <scope>NUCLEOTIDE SEQUENCE</scope>
    <source>
        <strain evidence="1">MA453B</strain>
    </source>
</reference>
<dbReference type="EMBL" id="CAJVPY010008131">
    <property type="protein sequence ID" value="CAG8691935.1"/>
    <property type="molecule type" value="Genomic_DNA"/>
</dbReference>